<dbReference type="AlphaFoldDB" id="A0A934J0Z3"/>
<comment type="caution">
    <text evidence="2">The sequence shown here is derived from an EMBL/GenBank/DDBJ whole genome shotgun (WGS) entry which is preliminary data.</text>
</comment>
<dbReference type="PANTHER" id="PTHR13887">
    <property type="entry name" value="GLUTATHIONE S-TRANSFERASE KAPPA"/>
    <property type="match status" value="1"/>
</dbReference>
<name>A0A934J0Z3_9BACL</name>
<dbReference type="SUPFAM" id="SSF52833">
    <property type="entry name" value="Thioredoxin-like"/>
    <property type="match status" value="1"/>
</dbReference>
<reference evidence="2" key="1">
    <citation type="submission" date="2020-12" db="EMBL/GenBank/DDBJ databases">
        <authorList>
            <person name="Huq M.A."/>
        </authorList>
    </citation>
    <scope>NUCLEOTIDE SEQUENCE</scope>
    <source>
        <strain evidence="2">MAHUQ-46</strain>
    </source>
</reference>
<dbReference type="GO" id="GO:0016491">
    <property type="term" value="F:oxidoreductase activity"/>
    <property type="evidence" value="ECO:0007669"/>
    <property type="project" value="InterPro"/>
</dbReference>
<feature type="domain" description="DSBA-like thioredoxin" evidence="1">
    <location>
        <begin position="3"/>
        <end position="205"/>
    </location>
</feature>
<evidence type="ECO:0000259" key="1">
    <source>
        <dbReference type="Pfam" id="PF01323"/>
    </source>
</evidence>
<proteinExistence type="predicted"/>
<dbReference type="InterPro" id="IPR036249">
    <property type="entry name" value="Thioredoxin-like_sf"/>
</dbReference>
<dbReference type="Pfam" id="PF01323">
    <property type="entry name" value="DSBA"/>
    <property type="match status" value="1"/>
</dbReference>
<protein>
    <submittedName>
        <fullName evidence="2">DsbA family oxidoreductase</fullName>
    </submittedName>
</protein>
<dbReference type="RefSeq" id="WP_199020368.1">
    <property type="nucleotide sequence ID" value="NZ_JAELUP010000097.1"/>
</dbReference>
<dbReference type="EMBL" id="JAELUP010000097">
    <property type="protein sequence ID" value="MBJ6362822.1"/>
    <property type="molecule type" value="Genomic_DNA"/>
</dbReference>
<evidence type="ECO:0000313" key="3">
    <source>
        <dbReference type="Proteomes" id="UP000640274"/>
    </source>
</evidence>
<organism evidence="2 3">
    <name type="scientific">Paenibacillus roseus</name>
    <dbReference type="NCBI Taxonomy" id="2798579"/>
    <lineage>
        <taxon>Bacteria</taxon>
        <taxon>Bacillati</taxon>
        <taxon>Bacillota</taxon>
        <taxon>Bacilli</taxon>
        <taxon>Bacillales</taxon>
        <taxon>Paenibacillaceae</taxon>
        <taxon>Paenibacillus</taxon>
    </lineage>
</organism>
<keyword evidence="3" id="KW-1185">Reference proteome</keyword>
<dbReference type="Gene3D" id="3.40.30.10">
    <property type="entry name" value="Glutaredoxin"/>
    <property type="match status" value="1"/>
</dbReference>
<dbReference type="Proteomes" id="UP000640274">
    <property type="component" value="Unassembled WGS sequence"/>
</dbReference>
<sequence>MKVEIWSDFACPFCYIGKQRLDLALEQFEQKDEVEVVFRSFELDPNAQRDVSYDVHDMLVGKYGMTREKAMEMNENLSRTAKEVGIDFQFDNLILTNTFDAHRLAQHASAKGKMNSVVQELFRAYFTDSRHLGDHETLADLAVQAGLTRAEALELLAGNDYTAEVRAEEEEASRMGIKGVPFFVIDRKYAVSGAQSVDTFLNALQTAWKEAQPLEAVDDSGSESESAACIDGVCTPSAERVE</sequence>
<accession>A0A934J0Z3</accession>
<gene>
    <name evidence="2" type="ORF">JFN88_16515</name>
</gene>
<evidence type="ECO:0000313" key="2">
    <source>
        <dbReference type="EMBL" id="MBJ6362822.1"/>
    </source>
</evidence>
<dbReference type="InterPro" id="IPR001853">
    <property type="entry name" value="DSBA-like_thioredoxin_dom"/>
</dbReference>
<dbReference type="PANTHER" id="PTHR13887:SF41">
    <property type="entry name" value="THIOREDOXIN SUPERFAMILY PROTEIN"/>
    <property type="match status" value="1"/>
</dbReference>
<dbReference type="CDD" id="cd03024">
    <property type="entry name" value="DsbA_FrnE"/>
    <property type="match status" value="1"/>
</dbReference>